<dbReference type="GO" id="GO:0005829">
    <property type="term" value="C:cytosol"/>
    <property type="evidence" value="ECO:0007669"/>
    <property type="project" value="TreeGrafter"/>
</dbReference>
<proteinExistence type="inferred from homology"/>
<dbReference type="CDD" id="cd00268">
    <property type="entry name" value="DEADc"/>
    <property type="match status" value="1"/>
</dbReference>
<dbReference type="AlphaFoldDB" id="A0A2K1P3C7"/>
<dbReference type="OrthoDB" id="9805696at2"/>
<dbReference type="PROSITE" id="PS51192">
    <property type="entry name" value="HELICASE_ATP_BIND_1"/>
    <property type="match status" value="1"/>
</dbReference>
<comment type="caution">
    <text evidence="11">The sequence shown here is derived from an EMBL/GenBank/DDBJ whole genome shotgun (WGS) entry which is preliminary data.</text>
</comment>
<dbReference type="GO" id="GO:0003724">
    <property type="term" value="F:RNA helicase activity"/>
    <property type="evidence" value="ECO:0007669"/>
    <property type="project" value="InterPro"/>
</dbReference>
<dbReference type="InterPro" id="IPR000629">
    <property type="entry name" value="RNA-helicase_DEAD-box_CS"/>
</dbReference>
<evidence type="ECO:0000256" key="6">
    <source>
        <dbReference type="PROSITE-ProRule" id="PRU00552"/>
    </source>
</evidence>
<evidence type="ECO:0000256" key="1">
    <source>
        <dbReference type="ARBA" id="ARBA00022741"/>
    </source>
</evidence>
<evidence type="ECO:0000256" key="3">
    <source>
        <dbReference type="ARBA" id="ARBA00022806"/>
    </source>
</evidence>
<dbReference type="CDD" id="cd18787">
    <property type="entry name" value="SF2_C_DEAD"/>
    <property type="match status" value="1"/>
</dbReference>
<dbReference type="GO" id="GO:0003676">
    <property type="term" value="F:nucleic acid binding"/>
    <property type="evidence" value="ECO:0007669"/>
    <property type="project" value="InterPro"/>
</dbReference>
<dbReference type="InterPro" id="IPR014001">
    <property type="entry name" value="Helicase_ATP-bd"/>
</dbReference>
<dbReference type="RefSeq" id="WP_103066636.1">
    <property type="nucleotide sequence ID" value="NZ_AZRL01000006.1"/>
</dbReference>
<evidence type="ECO:0000259" key="9">
    <source>
        <dbReference type="PROSITE" id="PS51194"/>
    </source>
</evidence>
<dbReference type="InterPro" id="IPR012677">
    <property type="entry name" value="Nucleotide-bd_a/b_plait_sf"/>
</dbReference>
<dbReference type="GO" id="GO:0016787">
    <property type="term" value="F:hydrolase activity"/>
    <property type="evidence" value="ECO:0007669"/>
    <property type="project" value="UniProtKB-KW"/>
</dbReference>
<dbReference type="Pfam" id="PF00270">
    <property type="entry name" value="DEAD"/>
    <property type="match status" value="1"/>
</dbReference>
<keyword evidence="1 7" id="KW-0547">Nucleotide-binding</keyword>
<sequence>MTKFQHMGLSDNILNAIDKKGYEEPTPIQEKVIPLLLSGKNNVIGQAQTGTGKTAAFGIPLIERLEEKANDLQALVLTPTRELALQVCNEIDSLKGNKRLNLLPVYGGVSIGNQIRTLKRKVDLVVGTPGRIIDHLNRGTLDISKIKYLVIDEADEMLDMGFIEDVETILSKTNKEKQILMFSATMPQRIVTLARKYMGNFQTVTTVQENKEDITVKKAKQIYYMISESDKIELLSRLIDLDTNFYGLVFTKTKVQSEEIANELVRKGYEAEALNGDVSQNQRERIMDKFKNKRIKILIATDVAARGIDIDNLKYVINYSLPQNPENYIHRIGRTARAGNEGTAITFVTPSEYRKFMFIKHSSKALIEEAKIPQAKDIVNAKVEKIKDEIKSNLSKDIDPIYEILTEKIIEETDQEPSQIISSILKYFYGGILKEENYNKIKEVKSSSKSKDQRLFVALGSSSKMTPKKLAEFIERETGVTIKKIKDIQVMDKFSFVTVPSEKAEAIIEIFKQKSNRKRPLVVEAKSKREVRK</sequence>
<evidence type="ECO:0000259" key="10">
    <source>
        <dbReference type="PROSITE" id="PS51195"/>
    </source>
</evidence>
<evidence type="ECO:0000256" key="2">
    <source>
        <dbReference type="ARBA" id="ARBA00022801"/>
    </source>
</evidence>
<dbReference type="EMBL" id="AZRL01000006">
    <property type="protein sequence ID" value="PNR97266.1"/>
    <property type="molecule type" value="Genomic_DNA"/>
</dbReference>
<evidence type="ECO:0000259" key="8">
    <source>
        <dbReference type="PROSITE" id="PS51192"/>
    </source>
</evidence>
<dbReference type="PANTHER" id="PTHR47959">
    <property type="entry name" value="ATP-DEPENDENT RNA HELICASE RHLE-RELATED"/>
    <property type="match status" value="1"/>
</dbReference>
<dbReference type="InterPro" id="IPR005580">
    <property type="entry name" value="DbpA/CsdA_RNA-bd_dom"/>
</dbReference>
<feature type="short sequence motif" description="Q motif" evidence="6">
    <location>
        <begin position="2"/>
        <end position="30"/>
    </location>
</feature>
<dbReference type="PROSITE" id="PS51194">
    <property type="entry name" value="HELICASE_CTER"/>
    <property type="match status" value="1"/>
</dbReference>
<dbReference type="PROSITE" id="PS51195">
    <property type="entry name" value="Q_MOTIF"/>
    <property type="match status" value="1"/>
</dbReference>
<keyword evidence="3 7" id="KW-0347">Helicase</keyword>
<dbReference type="InterPro" id="IPR027417">
    <property type="entry name" value="P-loop_NTPase"/>
</dbReference>
<protein>
    <submittedName>
        <fullName evidence="11">RNA helicase</fullName>
    </submittedName>
</protein>
<dbReference type="Pfam" id="PF03880">
    <property type="entry name" value="DbpA"/>
    <property type="match status" value="1"/>
</dbReference>
<dbReference type="PANTHER" id="PTHR47959:SF13">
    <property type="entry name" value="ATP-DEPENDENT RNA HELICASE RHLE"/>
    <property type="match status" value="1"/>
</dbReference>
<dbReference type="InterPro" id="IPR050079">
    <property type="entry name" value="DEAD_box_RNA_helicase"/>
</dbReference>
<dbReference type="InterPro" id="IPR001650">
    <property type="entry name" value="Helicase_C-like"/>
</dbReference>
<dbReference type="Gene3D" id="3.40.50.300">
    <property type="entry name" value="P-loop containing nucleotide triphosphate hydrolases"/>
    <property type="match status" value="2"/>
</dbReference>
<keyword evidence="2 7" id="KW-0378">Hydrolase</keyword>
<keyword evidence="4 7" id="KW-0067">ATP-binding</keyword>
<dbReference type="InterPro" id="IPR044742">
    <property type="entry name" value="DEAD/DEAH_RhlB"/>
</dbReference>
<dbReference type="Proteomes" id="UP000236434">
    <property type="component" value="Unassembled WGS sequence"/>
</dbReference>
<dbReference type="CDD" id="cd12252">
    <property type="entry name" value="RRM_DbpA"/>
    <property type="match status" value="1"/>
</dbReference>
<dbReference type="SMART" id="SM00487">
    <property type="entry name" value="DEXDc"/>
    <property type="match status" value="1"/>
</dbReference>
<gene>
    <name evidence="11" type="ORF">X929_03430</name>
</gene>
<evidence type="ECO:0000313" key="12">
    <source>
        <dbReference type="Proteomes" id="UP000236434"/>
    </source>
</evidence>
<dbReference type="PROSITE" id="PS00039">
    <property type="entry name" value="DEAD_ATP_HELICASE"/>
    <property type="match status" value="1"/>
</dbReference>
<accession>A0A2K1P3C7</accession>
<dbReference type="Pfam" id="PF00271">
    <property type="entry name" value="Helicase_C"/>
    <property type="match status" value="1"/>
</dbReference>
<reference evidence="11 12" key="1">
    <citation type="submission" date="2013-12" db="EMBL/GenBank/DDBJ databases">
        <title>Comparative genomics of Petrotoga isolates.</title>
        <authorList>
            <person name="Nesbo C.L."/>
            <person name="Charchuk R."/>
            <person name="Chow K."/>
        </authorList>
    </citation>
    <scope>NUCLEOTIDE SEQUENCE [LARGE SCALE GENOMIC DNA]</scope>
    <source>
        <strain evidence="11 12">DSM 13574</strain>
    </source>
</reference>
<feature type="domain" description="Helicase C-terminal" evidence="9">
    <location>
        <begin position="218"/>
        <end position="398"/>
    </location>
</feature>
<organism evidence="11 12">
    <name type="scientific">Petrotoga olearia DSM 13574</name>
    <dbReference type="NCBI Taxonomy" id="1122955"/>
    <lineage>
        <taxon>Bacteria</taxon>
        <taxon>Thermotogati</taxon>
        <taxon>Thermotogota</taxon>
        <taxon>Thermotogae</taxon>
        <taxon>Petrotogales</taxon>
        <taxon>Petrotogaceae</taxon>
        <taxon>Petrotoga</taxon>
    </lineage>
</organism>
<dbReference type="SUPFAM" id="SSF52540">
    <property type="entry name" value="P-loop containing nucleoside triphosphate hydrolases"/>
    <property type="match status" value="1"/>
</dbReference>
<dbReference type="InterPro" id="IPR014014">
    <property type="entry name" value="RNA_helicase_DEAD_Q_motif"/>
</dbReference>
<evidence type="ECO:0000256" key="7">
    <source>
        <dbReference type="RuleBase" id="RU000492"/>
    </source>
</evidence>
<feature type="domain" description="DEAD-box RNA helicase Q" evidence="10">
    <location>
        <begin position="2"/>
        <end position="30"/>
    </location>
</feature>
<evidence type="ECO:0000313" key="11">
    <source>
        <dbReference type="EMBL" id="PNR97266.1"/>
    </source>
</evidence>
<dbReference type="SMART" id="SM00490">
    <property type="entry name" value="HELICc"/>
    <property type="match status" value="1"/>
</dbReference>
<dbReference type="Gene3D" id="3.30.70.330">
    <property type="match status" value="1"/>
</dbReference>
<feature type="domain" description="Helicase ATP-binding" evidence="8">
    <location>
        <begin position="34"/>
        <end position="204"/>
    </location>
</feature>
<evidence type="ECO:0000256" key="5">
    <source>
        <dbReference type="ARBA" id="ARBA00038437"/>
    </source>
</evidence>
<dbReference type="InterPro" id="IPR011545">
    <property type="entry name" value="DEAD/DEAH_box_helicase_dom"/>
</dbReference>
<comment type="similarity">
    <text evidence="5 7">Belongs to the DEAD box helicase family.</text>
</comment>
<name>A0A2K1P3C7_9BACT</name>
<dbReference type="GO" id="GO:0005524">
    <property type="term" value="F:ATP binding"/>
    <property type="evidence" value="ECO:0007669"/>
    <property type="project" value="UniProtKB-KW"/>
</dbReference>
<evidence type="ECO:0000256" key="4">
    <source>
        <dbReference type="ARBA" id="ARBA00022840"/>
    </source>
</evidence>